<feature type="region of interest" description="Disordered" evidence="1">
    <location>
        <begin position="54"/>
        <end position="73"/>
    </location>
</feature>
<keyword evidence="3" id="KW-1185">Reference proteome</keyword>
<evidence type="ECO:0000256" key="1">
    <source>
        <dbReference type="SAM" id="MobiDB-lite"/>
    </source>
</evidence>
<evidence type="ECO:0000313" key="2">
    <source>
        <dbReference type="EMBL" id="CAL1677923.1"/>
    </source>
</evidence>
<evidence type="ECO:0000313" key="3">
    <source>
        <dbReference type="Proteomes" id="UP001497644"/>
    </source>
</evidence>
<feature type="compositionally biased region" description="Basic and acidic residues" evidence="1">
    <location>
        <begin position="55"/>
        <end position="73"/>
    </location>
</feature>
<dbReference type="AlphaFoldDB" id="A0AAV2NCL3"/>
<organism evidence="2 3">
    <name type="scientific">Lasius platythorax</name>
    <dbReference type="NCBI Taxonomy" id="488582"/>
    <lineage>
        <taxon>Eukaryota</taxon>
        <taxon>Metazoa</taxon>
        <taxon>Ecdysozoa</taxon>
        <taxon>Arthropoda</taxon>
        <taxon>Hexapoda</taxon>
        <taxon>Insecta</taxon>
        <taxon>Pterygota</taxon>
        <taxon>Neoptera</taxon>
        <taxon>Endopterygota</taxon>
        <taxon>Hymenoptera</taxon>
        <taxon>Apocrita</taxon>
        <taxon>Aculeata</taxon>
        <taxon>Formicoidea</taxon>
        <taxon>Formicidae</taxon>
        <taxon>Formicinae</taxon>
        <taxon>Lasius</taxon>
        <taxon>Lasius</taxon>
    </lineage>
</organism>
<dbReference type="EMBL" id="OZ034836">
    <property type="protein sequence ID" value="CAL1677923.1"/>
    <property type="molecule type" value="Genomic_DNA"/>
</dbReference>
<dbReference type="Proteomes" id="UP001497644">
    <property type="component" value="Chromosome 13"/>
</dbReference>
<protein>
    <submittedName>
        <fullName evidence="2">Uncharacterized protein</fullName>
    </submittedName>
</protein>
<gene>
    <name evidence="2" type="ORF">LPLAT_LOCUS3856</name>
</gene>
<sequence>MRRGESSAIYSDNFCSRTICTCCTTMAATTVSDDVGDCRRPVQCAASRLVPVATTERETRSGKLNTKTEKSRA</sequence>
<proteinExistence type="predicted"/>
<name>A0AAV2NCL3_9HYME</name>
<accession>A0AAV2NCL3</accession>
<reference evidence="2" key="1">
    <citation type="submission" date="2024-04" db="EMBL/GenBank/DDBJ databases">
        <authorList>
            <consortium name="Molecular Ecology Group"/>
        </authorList>
    </citation>
    <scope>NUCLEOTIDE SEQUENCE</scope>
</reference>